<evidence type="ECO:0000313" key="1">
    <source>
        <dbReference type="EMBL" id="OUR95436.1"/>
    </source>
</evidence>
<dbReference type="CDD" id="cd06462">
    <property type="entry name" value="Peptidase_S24_S26"/>
    <property type="match status" value="1"/>
</dbReference>
<dbReference type="InterPro" id="IPR036286">
    <property type="entry name" value="LexA/Signal_pep-like_sf"/>
</dbReference>
<dbReference type="Proteomes" id="UP000196531">
    <property type="component" value="Unassembled WGS sequence"/>
</dbReference>
<proteinExistence type="predicted"/>
<organism evidence="1 2">
    <name type="scientific">Halobacteriovorax marinus</name>
    <dbReference type="NCBI Taxonomy" id="97084"/>
    <lineage>
        <taxon>Bacteria</taxon>
        <taxon>Pseudomonadati</taxon>
        <taxon>Bdellovibrionota</taxon>
        <taxon>Bacteriovoracia</taxon>
        <taxon>Bacteriovoracales</taxon>
        <taxon>Halobacteriovoraceae</taxon>
        <taxon>Halobacteriovorax</taxon>
    </lineage>
</organism>
<name>A0A1Y5F4D4_9BACT</name>
<comment type="caution">
    <text evidence="1">The sequence shown here is derived from an EMBL/GenBank/DDBJ whole genome shotgun (WGS) entry which is preliminary data.</text>
</comment>
<accession>A0A1Y5F4D4</accession>
<dbReference type="AlphaFoldDB" id="A0A1Y5F4D4"/>
<evidence type="ECO:0000313" key="2">
    <source>
        <dbReference type="Proteomes" id="UP000196531"/>
    </source>
</evidence>
<sequence length="99" mass="11455">MISIFKVQGQSMSPLYEDGDYLFIFKPFWKKPPLAKQIIVFNHIKYGLLLKRVVSVDKKSKIFFSKGHNSHSISREEIGAIKFEEIKGTPIFHIKGKKT</sequence>
<dbReference type="SUPFAM" id="SSF51306">
    <property type="entry name" value="LexA/Signal peptidase"/>
    <property type="match status" value="1"/>
</dbReference>
<dbReference type="EMBL" id="MAAO01000008">
    <property type="protein sequence ID" value="OUR95436.1"/>
    <property type="molecule type" value="Genomic_DNA"/>
</dbReference>
<reference evidence="2" key="1">
    <citation type="journal article" date="2017" name="Proc. Natl. Acad. Sci. U.S.A.">
        <title>Simulation of Deepwater Horizon oil plume reveals substrate specialization within a complex community of hydrocarbon-degraders.</title>
        <authorList>
            <person name="Hu P."/>
            <person name="Dubinsky E.A."/>
            <person name="Probst A.J."/>
            <person name="Wang J."/>
            <person name="Sieber C.M.K."/>
            <person name="Tom L.M."/>
            <person name="Gardinali P."/>
            <person name="Banfield J.F."/>
            <person name="Atlas R.M."/>
            <person name="Andersen G.L."/>
        </authorList>
    </citation>
    <scope>NUCLEOTIDE SEQUENCE [LARGE SCALE GENOMIC DNA]</scope>
</reference>
<dbReference type="Gene3D" id="2.10.109.10">
    <property type="entry name" value="Umud Fragment, subunit A"/>
    <property type="match status" value="1"/>
</dbReference>
<protein>
    <submittedName>
        <fullName evidence="1">Uncharacterized protein</fullName>
    </submittedName>
</protein>
<gene>
    <name evidence="1" type="ORF">A9Q84_16515</name>
</gene>